<keyword evidence="3" id="KW-1185">Reference proteome</keyword>
<organism evidence="2 3">
    <name type="scientific">Aromatoleum aromaticum (strain DSM 19018 / LMG 30748 / EbN1)</name>
    <name type="common">Azoarcus sp. (strain EbN1)</name>
    <dbReference type="NCBI Taxonomy" id="76114"/>
    <lineage>
        <taxon>Bacteria</taxon>
        <taxon>Pseudomonadati</taxon>
        <taxon>Pseudomonadota</taxon>
        <taxon>Betaproteobacteria</taxon>
        <taxon>Rhodocyclales</taxon>
        <taxon>Rhodocyclaceae</taxon>
        <taxon>Aromatoleum</taxon>
    </lineage>
</organism>
<dbReference type="Proteomes" id="UP000006552">
    <property type="component" value="Chromosome"/>
</dbReference>
<protein>
    <submittedName>
        <fullName evidence="2">Uncharacterized protein</fullName>
    </submittedName>
</protein>
<evidence type="ECO:0000313" key="3">
    <source>
        <dbReference type="Proteomes" id="UP000006552"/>
    </source>
</evidence>
<proteinExistence type="predicted"/>
<feature type="region of interest" description="Disordered" evidence="1">
    <location>
        <begin position="71"/>
        <end position="92"/>
    </location>
</feature>
<name>Q5P4G5_AROAE</name>
<dbReference type="HOGENOM" id="CLU_2406949_0_0_4"/>
<reference evidence="2 3" key="1">
    <citation type="journal article" date="2005" name="Arch. Microbiol.">
        <title>The genome sequence of an anaerobic aromatic-degrading denitrifying bacterium, strain EbN1.</title>
        <authorList>
            <person name="Rabus R."/>
            <person name="Kube M."/>
            <person name="Heider J."/>
            <person name="Beck A."/>
            <person name="Heitmann K."/>
            <person name="Widdel F."/>
            <person name="Reinhardt R."/>
        </authorList>
    </citation>
    <scope>NUCLEOTIDE SEQUENCE [LARGE SCALE GENOMIC DNA]</scope>
    <source>
        <strain evidence="2 3">EbN1</strain>
    </source>
</reference>
<evidence type="ECO:0000313" key="2">
    <source>
        <dbReference type="EMBL" id="CAI07798.1"/>
    </source>
</evidence>
<dbReference type="AlphaFoldDB" id="Q5P4G5"/>
<dbReference type="EMBL" id="CR555306">
    <property type="protein sequence ID" value="CAI07798.1"/>
    <property type="molecule type" value="Genomic_DNA"/>
</dbReference>
<accession>Q5P4G5</accession>
<dbReference type="KEGG" id="eba:ebA2972"/>
<evidence type="ECO:0000256" key="1">
    <source>
        <dbReference type="SAM" id="MobiDB-lite"/>
    </source>
</evidence>
<dbReference type="STRING" id="76114.ebA2972"/>
<sequence length="92" mass="9689">MPGDDIDGVAVEVDEIHAVEQAQHLGLLWSDGGIFLVIPRTRMMSPASAARDSGAGRQRIASLKCLNSLPVSAHDTERTSIPGSPGENDAKP</sequence>
<gene>
    <name evidence="2" type="ORF">ebA2972</name>
</gene>